<keyword evidence="5" id="KW-1185">Reference proteome</keyword>
<accession>A0A084JHN1</accession>
<dbReference type="eggNOG" id="COG0456">
    <property type="taxonomic scope" value="Bacteria"/>
</dbReference>
<evidence type="ECO:0000256" key="2">
    <source>
        <dbReference type="ARBA" id="ARBA00023315"/>
    </source>
</evidence>
<feature type="domain" description="N-acetyltransferase" evidence="3">
    <location>
        <begin position="150"/>
        <end position="284"/>
    </location>
</feature>
<sequence length="284" mass="32984">MQSLELRELDKKQIEDIENLEEACKNYDKTKGSAFLSNEINFNKEINCFFLLYEEEILVSFLAMFIPTSQQAEISTYTLPEKRKKGFFKILLESAINELRKYDVREILFVHEPSSNDGRLTLRKFNVKYDFSEYLLVYKKDKFTKAQNKLKLYQIINQDVDEIAKLHIDIFNKTLEEGKAIVNRAIESKDRISYMAKVDNEIVGICSISLEGGNAFICGLGISTKYRGLGYGKEILSKGIEKALTLDIKDIYLEVDSKNHTAYNLYINNGFIIKTQLDYYRFII</sequence>
<feature type="domain" description="N-acetyltransferase" evidence="3">
    <location>
        <begin position="4"/>
        <end position="150"/>
    </location>
</feature>
<evidence type="ECO:0000259" key="3">
    <source>
        <dbReference type="PROSITE" id="PS51186"/>
    </source>
</evidence>
<dbReference type="Gene3D" id="3.40.630.30">
    <property type="match status" value="2"/>
</dbReference>
<dbReference type="InterPro" id="IPR016181">
    <property type="entry name" value="Acyl_CoA_acyltransferase"/>
</dbReference>
<dbReference type="PROSITE" id="PS51186">
    <property type="entry name" value="GNAT"/>
    <property type="match status" value="2"/>
</dbReference>
<dbReference type="PANTHER" id="PTHR43420">
    <property type="entry name" value="ACETYLTRANSFERASE"/>
    <property type="match status" value="1"/>
</dbReference>
<evidence type="ECO:0000313" key="5">
    <source>
        <dbReference type="Proteomes" id="UP000028542"/>
    </source>
</evidence>
<organism evidence="4 5">
    <name type="scientific">Clostridium sulfidigenes</name>
    <dbReference type="NCBI Taxonomy" id="318464"/>
    <lineage>
        <taxon>Bacteria</taxon>
        <taxon>Bacillati</taxon>
        <taxon>Bacillota</taxon>
        <taxon>Clostridia</taxon>
        <taxon>Eubacteriales</taxon>
        <taxon>Clostridiaceae</taxon>
        <taxon>Clostridium</taxon>
    </lineage>
</organism>
<dbReference type="Pfam" id="PF00583">
    <property type="entry name" value="Acetyltransf_1"/>
    <property type="match status" value="2"/>
</dbReference>
<dbReference type="InterPro" id="IPR000182">
    <property type="entry name" value="GNAT_dom"/>
</dbReference>
<dbReference type="SUPFAM" id="SSF55729">
    <property type="entry name" value="Acyl-CoA N-acyltransferases (Nat)"/>
    <property type="match status" value="2"/>
</dbReference>
<dbReference type="GO" id="GO:0016747">
    <property type="term" value="F:acyltransferase activity, transferring groups other than amino-acyl groups"/>
    <property type="evidence" value="ECO:0007669"/>
    <property type="project" value="InterPro"/>
</dbReference>
<dbReference type="InterPro" id="IPR050680">
    <property type="entry name" value="YpeA/RimI_acetyltransf"/>
</dbReference>
<comment type="caution">
    <text evidence="4">The sequence shown here is derived from an EMBL/GenBank/DDBJ whole genome shotgun (WGS) entry which is preliminary data.</text>
</comment>
<dbReference type="CDD" id="cd04301">
    <property type="entry name" value="NAT_SF"/>
    <property type="match status" value="2"/>
</dbReference>
<proteinExistence type="predicted"/>
<dbReference type="EMBL" id="JPMD01000002">
    <property type="protein sequence ID" value="KEZ88465.1"/>
    <property type="molecule type" value="Genomic_DNA"/>
</dbReference>
<evidence type="ECO:0000313" key="4">
    <source>
        <dbReference type="EMBL" id="KEZ88465.1"/>
    </source>
</evidence>
<dbReference type="STRING" id="318464.IO99_02140"/>
<dbReference type="PANTHER" id="PTHR43420:SF12">
    <property type="entry name" value="N-ACETYLTRANSFERASE DOMAIN-CONTAINING PROTEIN"/>
    <property type="match status" value="1"/>
</dbReference>
<evidence type="ECO:0000256" key="1">
    <source>
        <dbReference type="ARBA" id="ARBA00022679"/>
    </source>
</evidence>
<dbReference type="Proteomes" id="UP000028542">
    <property type="component" value="Unassembled WGS sequence"/>
</dbReference>
<protein>
    <recommendedName>
        <fullName evidence="3">N-acetyltransferase domain-containing protein</fullName>
    </recommendedName>
</protein>
<dbReference type="RefSeq" id="WP_035129628.1">
    <property type="nucleotide sequence ID" value="NZ_JPMD01000002.1"/>
</dbReference>
<keyword evidence="1" id="KW-0808">Transferase</keyword>
<dbReference type="AlphaFoldDB" id="A0A084JHN1"/>
<name>A0A084JHN1_9CLOT</name>
<gene>
    <name evidence="4" type="ORF">IO99_02140</name>
</gene>
<keyword evidence="2" id="KW-0012">Acyltransferase</keyword>
<reference evidence="4 5" key="1">
    <citation type="submission" date="2014-07" db="EMBL/GenBank/DDBJ databases">
        <title>Draft genome of Clostridium sulfidigenes 113A isolated from sediments associated with methane hydrate from Krishna Godavari basin.</title>
        <authorList>
            <person name="Honkalas V.S."/>
            <person name="Dabir A.P."/>
            <person name="Arora P."/>
            <person name="Dhakephalkar P.K."/>
        </authorList>
    </citation>
    <scope>NUCLEOTIDE SEQUENCE [LARGE SCALE GENOMIC DNA]</scope>
    <source>
        <strain evidence="4 5">113A</strain>
    </source>
</reference>